<reference evidence="2" key="1">
    <citation type="journal article" date="2015" name="Nature">
        <title>Complex archaea that bridge the gap between prokaryotes and eukaryotes.</title>
        <authorList>
            <person name="Spang A."/>
            <person name="Saw J.H."/>
            <person name="Jorgensen S.L."/>
            <person name="Zaremba-Niedzwiedzka K."/>
            <person name="Martijn J."/>
            <person name="Lind A.E."/>
            <person name="van Eijk R."/>
            <person name="Schleper C."/>
            <person name="Guy L."/>
            <person name="Ettema T.J."/>
        </authorList>
    </citation>
    <scope>NUCLEOTIDE SEQUENCE</scope>
</reference>
<gene>
    <name evidence="2" type="ORF">LCGC14_0323550</name>
</gene>
<feature type="region of interest" description="Disordered" evidence="1">
    <location>
        <begin position="53"/>
        <end position="91"/>
    </location>
</feature>
<name>A0A0F9W624_9ZZZZ</name>
<dbReference type="AlphaFoldDB" id="A0A0F9W624"/>
<evidence type="ECO:0000256" key="1">
    <source>
        <dbReference type="SAM" id="MobiDB-lite"/>
    </source>
</evidence>
<comment type="caution">
    <text evidence="2">The sequence shown here is derived from an EMBL/GenBank/DDBJ whole genome shotgun (WGS) entry which is preliminary data.</text>
</comment>
<sequence>MIKRGIVAEGTIHVVITIDPEKDHVQIEAKHDGLATSRQAQAAVEVIAHVAAGQGMKNTVKPAPKAKKSEASKPDADRPDTEKPERHPLKG</sequence>
<feature type="compositionally biased region" description="Basic and acidic residues" evidence="1">
    <location>
        <begin position="67"/>
        <end position="91"/>
    </location>
</feature>
<proteinExistence type="predicted"/>
<evidence type="ECO:0000313" key="2">
    <source>
        <dbReference type="EMBL" id="KKN81136.1"/>
    </source>
</evidence>
<accession>A0A0F9W624</accession>
<protein>
    <submittedName>
        <fullName evidence="2">Uncharacterized protein</fullName>
    </submittedName>
</protein>
<dbReference type="EMBL" id="LAZR01000220">
    <property type="protein sequence ID" value="KKN81136.1"/>
    <property type="molecule type" value="Genomic_DNA"/>
</dbReference>
<organism evidence="2">
    <name type="scientific">marine sediment metagenome</name>
    <dbReference type="NCBI Taxonomy" id="412755"/>
    <lineage>
        <taxon>unclassified sequences</taxon>
        <taxon>metagenomes</taxon>
        <taxon>ecological metagenomes</taxon>
    </lineage>
</organism>